<protein>
    <submittedName>
        <fullName evidence="1">Uncharacterized protein</fullName>
    </submittedName>
</protein>
<dbReference type="Proteomes" id="UP001338309">
    <property type="component" value="Unassembled WGS sequence"/>
</dbReference>
<reference evidence="1 2" key="1">
    <citation type="submission" date="2023-08" db="EMBL/GenBank/DDBJ databases">
        <title>Draft genome sequence of Algoriphagus confluentis.</title>
        <authorList>
            <person name="Takatani N."/>
            <person name="Hosokawa M."/>
            <person name="Sawabe T."/>
        </authorList>
    </citation>
    <scope>NUCLEOTIDE SEQUENCE [LARGE SCALE GENOMIC DNA]</scope>
    <source>
        <strain evidence="1 2">NBRC 111222</strain>
    </source>
</reference>
<gene>
    <name evidence="1" type="ORF">Aconfl_33610</name>
</gene>
<keyword evidence="2" id="KW-1185">Reference proteome</keyword>
<organism evidence="1 2">
    <name type="scientific">Algoriphagus confluentis</name>
    <dbReference type="NCBI Taxonomy" id="1697556"/>
    <lineage>
        <taxon>Bacteria</taxon>
        <taxon>Pseudomonadati</taxon>
        <taxon>Bacteroidota</taxon>
        <taxon>Cytophagia</taxon>
        <taxon>Cytophagales</taxon>
        <taxon>Cyclobacteriaceae</taxon>
        <taxon>Algoriphagus</taxon>
    </lineage>
</organism>
<evidence type="ECO:0000313" key="1">
    <source>
        <dbReference type="EMBL" id="GMQ30718.1"/>
    </source>
</evidence>
<dbReference type="EMBL" id="BTPD01000011">
    <property type="protein sequence ID" value="GMQ30718.1"/>
    <property type="molecule type" value="Genomic_DNA"/>
</dbReference>
<evidence type="ECO:0000313" key="2">
    <source>
        <dbReference type="Proteomes" id="UP001338309"/>
    </source>
</evidence>
<accession>A0ABQ6PRY2</accession>
<name>A0ABQ6PRY2_9BACT</name>
<comment type="caution">
    <text evidence="1">The sequence shown here is derived from an EMBL/GenBank/DDBJ whole genome shotgun (WGS) entry which is preliminary data.</text>
</comment>
<sequence>MNFSNNQSNSAYLLESIKPILELKNSEKHSKICKVHIGFKTEFCPVQNSVYS</sequence>
<proteinExistence type="predicted"/>